<evidence type="ECO:0000313" key="15">
    <source>
        <dbReference type="Proteomes" id="UP000750334"/>
    </source>
</evidence>
<dbReference type="InterPro" id="IPR002014">
    <property type="entry name" value="VHS_dom"/>
</dbReference>
<dbReference type="PANTHER" id="PTHR47794:SF1">
    <property type="entry name" value="VACUOLAR PROTEIN SORTING-ASSOCIATED PROTEIN 27"/>
    <property type="match status" value="1"/>
</dbReference>
<evidence type="ECO:0000313" key="14">
    <source>
        <dbReference type="EMBL" id="KAG0664285.1"/>
    </source>
</evidence>
<comment type="caution">
    <text evidence="14">The sequence shown here is derived from an EMBL/GenBank/DDBJ whole genome shotgun (WGS) entry which is preliminary data.</text>
</comment>
<feature type="compositionally biased region" description="Basic and acidic residues" evidence="11">
    <location>
        <begin position="239"/>
        <end position="249"/>
    </location>
</feature>
<feature type="compositionally biased region" description="Polar residues" evidence="11">
    <location>
        <begin position="484"/>
        <end position="493"/>
    </location>
</feature>
<feature type="domain" description="FYVE-type" evidence="12">
    <location>
        <begin position="176"/>
        <end position="236"/>
    </location>
</feature>
<sequence>MSTYTTSEFDLLVQKSTSESIPNGELDLPVALEISDIIRSRKLPPLDCMRCLKKRISSTLSNPNTQLSSWKLLDVCIKNGGTPFIVTICSREFMDTIEHTIIRLHDNGSSMDDDELYELVTKIFYELYVAFKNDSQLHYVSTVYGKLKSRGIQFPEHLFDSNSPMIMFDSKTPADWVESDACMICSKKFSMLNRRHHCRSCGGIFCQEHSSHTIPLPDLGITEEVRVCDNCFEDYDMKKRNNGKGDGDRKKKHSKKHNRKHKDGDYDEDEQLRRAIQLSLQDNNAEATKPIIPVVEPEHPSHNDMDMEEDPDLKAAIEASLREAEAVKTRQSQTQPIYAQPETQTQQPTNNNELSTAEEEDIYLFASLVERMKTQSVTDLLEDTQLQQLYQKVIATKPKVNYSLNDKINKYNTLIDMNSKISDIMNIYDSLLEQQLRNINISQQYNLPQQPSDPYAVTQPLPQPQAPVHVQQPQQQYIQPVNPTLDQVPSQPVTQALSQAQAQAQAQVPTPVQSISDTPLSTLPSEPPYPEDEDEKVPAQSTNAPNQMKSDTIVSNGTNLPYPSEPVEQALQTQEVKKPNNIMTFDFPAVPANRLPTTNNATAEQPVENKIEEPQEEELLLEL</sequence>
<dbReference type="Pfam" id="PF21356">
    <property type="entry name" value="Vps27_GAT-like"/>
    <property type="match status" value="1"/>
</dbReference>
<dbReference type="Proteomes" id="UP000750334">
    <property type="component" value="Unassembled WGS sequence"/>
</dbReference>
<protein>
    <recommendedName>
        <fullName evidence="3">Vacuolar protein sorting-associated protein 27</fullName>
    </recommendedName>
</protein>
<evidence type="ECO:0000259" key="13">
    <source>
        <dbReference type="PROSITE" id="PS50179"/>
    </source>
</evidence>
<dbReference type="Gene3D" id="3.30.40.10">
    <property type="entry name" value="Zinc/RING finger domain, C3HC4 (zinc finger)"/>
    <property type="match status" value="1"/>
</dbReference>
<dbReference type="EMBL" id="PUHR01000122">
    <property type="protein sequence ID" value="KAG0664285.1"/>
    <property type="molecule type" value="Genomic_DNA"/>
</dbReference>
<keyword evidence="15" id="KW-1185">Reference proteome</keyword>
<dbReference type="InterPro" id="IPR011011">
    <property type="entry name" value="Znf_FYVE_PHD"/>
</dbReference>
<evidence type="ECO:0000256" key="5">
    <source>
        <dbReference type="ARBA" id="ARBA00022737"/>
    </source>
</evidence>
<dbReference type="PROSITE" id="PS50330">
    <property type="entry name" value="UIM"/>
    <property type="match status" value="2"/>
</dbReference>
<feature type="compositionally biased region" description="Low complexity" evidence="11">
    <location>
        <begin position="466"/>
        <end position="483"/>
    </location>
</feature>
<dbReference type="PROSITE" id="PS50178">
    <property type="entry name" value="ZF_FYVE"/>
    <property type="match status" value="1"/>
</dbReference>
<feature type="compositionally biased region" description="Polar residues" evidence="11">
    <location>
        <begin position="539"/>
        <end position="549"/>
    </location>
</feature>
<dbReference type="InterPro" id="IPR017455">
    <property type="entry name" value="Znf_FYVE-rel"/>
</dbReference>
<dbReference type="Pfam" id="PF02809">
    <property type="entry name" value="UIM"/>
    <property type="match status" value="2"/>
</dbReference>
<reference evidence="14 15" key="1">
    <citation type="submission" date="2020-11" db="EMBL/GenBank/DDBJ databases">
        <title>Kefir isolates.</title>
        <authorList>
            <person name="Marcisauskas S."/>
            <person name="Kim Y."/>
            <person name="Blasche S."/>
        </authorList>
    </citation>
    <scope>NUCLEOTIDE SEQUENCE [LARGE SCALE GENOMIC DNA]</scope>
    <source>
        <strain evidence="14 15">OG2</strain>
    </source>
</reference>
<dbReference type="SMART" id="SM00288">
    <property type="entry name" value="VHS"/>
    <property type="match status" value="1"/>
</dbReference>
<feature type="compositionally biased region" description="Basic and acidic residues" evidence="11">
    <location>
        <begin position="296"/>
        <end position="305"/>
    </location>
</feature>
<dbReference type="Pfam" id="PF00790">
    <property type="entry name" value="VHS"/>
    <property type="match status" value="1"/>
</dbReference>
<evidence type="ECO:0000256" key="8">
    <source>
        <dbReference type="ARBA" id="ARBA00022833"/>
    </source>
</evidence>
<dbReference type="CDD" id="cd16979">
    <property type="entry name" value="VHS_Vps27"/>
    <property type="match status" value="1"/>
</dbReference>
<evidence type="ECO:0000256" key="11">
    <source>
        <dbReference type="SAM" id="MobiDB-lite"/>
    </source>
</evidence>
<feature type="compositionally biased region" description="Low complexity" evidence="11">
    <location>
        <begin position="340"/>
        <end position="353"/>
    </location>
</feature>
<proteinExistence type="inferred from homology"/>
<evidence type="ECO:0000259" key="12">
    <source>
        <dbReference type="PROSITE" id="PS50178"/>
    </source>
</evidence>
<feature type="region of interest" description="Disordered" evidence="11">
    <location>
        <begin position="446"/>
        <end position="549"/>
    </location>
</feature>
<dbReference type="SUPFAM" id="SSF57903">
    <property type="entry name" value="FYVE/PHD zinc finger"/>
    <property type="match status" value="1"/>
</dbReference>
<dbReference type="InterPro" id="IPR000306">
    <property type="entry name" value="Znf_FYVE"/>
</dbReference>
<dbReference type="Gene3D" id="6.10.140.100">
    <property type="match status" value="1"/>
</dbReference>
<dbReference type="AlphaFoldDB" id="A0A9P6W5H3"/>
<evidence type="ECO:0000256" key="10">
    <source>
        <dbReference type="PROSITE-ProRule" id="PRU00091"/>
    </source>
</evidence>
<dbReference type="InterPro" id="IPR049425">
    <property type="entry name" value="Vps27_GAT-like"/>
</dbReference>
<evidence type="ECO:0000256" key="9">
    <source>
        <dbReference type="ARBA" id="ARBA00023136"/>
    </source>
</evidence>
<dbReference type="SUPFAM" id="SSF48464">
    <property type="entry name" value="ENTH/VHS domain"/>
    <property type="match status" value="1"/>
</dbReference>
<evidence type="ECO:0000256" key="4">
    <source>
        <dbReference type="ARBA" id="ARBA00022723"/>
    </source>
</evidence>
<dbReference type="InterPro" id="IPR008942">
    <property type="entry name" value="ENTH_VHS"/>
</dbReference>
<feature type="region of interest" description="Disordered" evidence="11">
    <location>
        <begin position="239"/>
        <end position="308"/>
    </location>
</feature>
<dbReference type="SMART" id="SM00064">
    <property type="entry name" value="FYVE"/>
    <property type="match status" value="1"/>
</dbReference>
<keyword evidence="7 10" id="KW-0863">Zinc-finger</keyword>
<comment type="subcellular location">
    <subcellularLocation>
        <location evidence="1">Endosome membrane</location>
        <topology evidence="1">Peripheral membrane protein</topology>
        <orientation evidence="1">Cytoplasmic side</orientation>
    </subcellularLocation>
</comment>
<keyword evidence="8" id="KW-0862">Zinc</keyword>
<feature type="compositionally biased region" description="Acidic residues" evidence="11">
    <location>
        <begin position="614"/>
        <end position="623"/>
    </location>
</feature>
<dbReference type="GO" id="GO:0032266">
    <property type="term" value="F:phosphatidylinositol-3-phosphate binding"/>
    <property type="evidence" value="ECO:0007669"/>
    <property type="project" value="UniProtKB-ARBA"/>
</dbReference>
<name>A0A9P6W5H3_MAUEX</name>
<comment type="similarity">
    <text evidence="2">Belongs to the VPS27 family.</text>
</comment>
<dbReference type="InterPro" id="IPR003903">
    <property type="entry name" value="UIM_dom"/>
</dbReference>
<evidence type="ECO:0000256" key="1">
    <source>
        <dbReference type="ARBA" id="ARBA00004125"/>
    </source>
</evidence>
<dbReference type="GO" id="GO:0010008">
    <property type="term" value="C:endosome membrane"/>
    <property type="evidence" value="ECO:0007669"/>
    <property type="project" value="UniProtKB-SubCell"/>
</dbReference>
<dbReference type="Gene3D" id="1.25.40.90">
    <property type="match status" value="1"/>
</dbReference>
<dbReference type="GO" id="GO:0043130">
    <property type="term" value="F:ubiquitin binding"/>
    <property type="evidence" value="ECO:0007669"/>
    <property type="project" value="InterPro"/>
</dbReference>
<dbReference type="PANTHER" id="PTHR47794">
    <property type="entry name" value="VACUOLAR PROTEIN SORTING-ASSOCIATED PROTEIN 27"/>
    <property type="match status" value="1"/>
</dbReference>
<keyword evidence="5" id="KW-0677">Repeat</keyword>
<keyword evidence="4" id="KW-0479">Metal-binding</keyword>
<dbReference type="OrthoDB" id="957735at2759"/>
<gene>
    <name evidence="14" type="primary">VPS27</name>
    <name evidence="14" type="ORF">C6P45_000659</name>
</gene>
<evidence type="ECO:0000256" key="3">
    <source>
        <dbReference type="ARBA" id="ARBA00017753"/>
    </source>
</evidence>
<feature type="region of interest" description="Disordered" evidence="11">
    <location>
        <begin position="324"/>
        <end position="356"/>
    </location>
</feature>
<evidence type="ECO:0000256" key="6">
    <source>
        <dbReference type="ARBA" id="ARBA00022753"/>
    </source>
</evidence>
<dbReference type="GO" id="GO:0043328">
    <property type="term" value="P:protein transport to vacuole involved in ubiquitin-dependent protein catabolic process via the multivesicular body sorting pathway"/>
    <property type="evidence" value="ECO:0007669"/>
    <property type="project" value="TreeGrafter"/>
</dbReference>
<evidence type="ECO:0000256" key="7">
    <source>
        <dbReference type="ARBA" id="ARBA00022771"/>
    </source>
</evidence>
<dbReference type="GO" id="GO:0008270">
    <property type="term" value="F:zinc ion binding"/>
    <property type="evidence" value="ECO:0007669"/>
    <property type="project" value="UniProtKB-KW"/>
</dbReference>
<feature type="compositionally biased region" description="Basic residues" evidence="11">
    <location>
        <begin position="250"/>
        <end position="261"/>
    </location>
</feature>
<dbReference type="GO" id="GO:0033565">
    <property type="term" value="C:ESCRT-0 complex"/>
    <property type="evidence" value="ECO:0007669"/>
    <property type="project" value="TreeGrafter"/>
</dbReference>
<dbReference type="SMART" id="SM00726">
    <property type="entry name" value="UIM"/>
    <property type="match status" value="2"/>
</dbReference>
<dbReference type="CDD" id="cd15760">
    <property type="entry name" value="FYVE_scVPS27p_like"/>
    <property type="match status" value="1"/>
</dbReference>
<feature type="compositionally biased region" description="Low complexity" evidence="11">
    <location>
        <begin position="494"/>
        <end position="514"/>
    </location>
</feature>
<feature type="domain" description="VHS" evidence="13">
    <location>
        <begin position="18"/>
        <end position="155"/>
    </location>
</feature>
<dbReference type="Pfam" id="PF01363">
    <property type="entry name" value="FYVE"/>
    <property type="match status" value="1"/>
</dbReference>
<dbReference type="Gene3D" id="1.20.5.1940">
    <property type="match status" value="1"/>
</dbReference>
<evidence type="ECO:0000256" key="2">
    <source>
        <dbReference type="ARBA" id="ARBA00008597"/>
    </source>
</evidence>
<feature type="region of interest" description="Disordered" evidence="11">
    <location>
        <begin position="590"/>
        <end position="623"/>
    </location>
</feature>
<dbReference type="GO" id="GO:0006623">
    <property type="term" value="P:protein targeting to vacuole"/>
    <property type="evidence" value="ECO:0007669"/>
    <property type="project" value="TreeGrafter"/>
</dbReference>
<accession>A0A9P6W5H3</accession>
<keyword evidence="9" id="KW-0472">Membrane</keyword>
<dbReference type="InterPro" id="IPR013083">
    <property type="entry name" value="Znf_RING/FYVE/PHD"/>
</dbReference>
<organism evidence="14 15">
    <name type="scientific">Maudiozyma exigua</name>
    <name type="common">Yeast</name>
    <name type="synonym">Kazachstania exigua</name>
    <dbReference type="NCBI Taxonomy" id="34358"/>
    <lineage>
        <taxon>Eukaryota</taxon>
        <taxon>Fungi</taxon>
        <taxon>Dikarya</taxon>
        <taxon>Ascomycota</taxon>
        <taxon>Saccharomycotina</taxon>
        <taxon>Saccharomycetes</taxon>
        <taxon>Saccharomycetales</taxon>
        <taxon>Saccharomycetaceae</taxon>
        <taxon>Maudiozyma</taxon>
    </lineage>
</organism>
<dbReference type="PROSITE" id="PS50179">
    <property type="entry name" value="VHS"/>
    <property type="match status" value="1"/>
</dbReference>
<keyword evidence="6" id="KW-0967">Endosome</keyword>
<dbReference type="CDD" id="cd21385">
    <property type="entry name" value="GAT_Vps27"/>
    <property type="match status" value="1"/>
</dbReference>